<name>A0A820PR35_9BILA</name>
<dbReference type="AlphaFoldDB" id="A0A820PR35"/>
<sequence length="110" mass="12464">PNQQVLDRSPDYDNNCALALSDIFATPIIKGEKIYSNTKQVALSQSVGVGQTQNIPKPSQKLSIVHDLEESFRPRYKSDYFAQNGKNRKPRYVADRIGNHFVTIKVREIS</sequence>
<gene>
    <name evidence="1" type="ORF">OXD698_LOCUS51915</name>
</gene>
<organism evidence="1 2">
    <name type="scientific">Adineta steineri</name>
    <dbReference type="NCBI Taxonomy" id="433720"/>
    <lineage>
        <taxon>Eukaryota</taxon>
        <taxon>Metazoa</taxon>
        <taxon>Spiralia</taxon>
        <taxon>Gnathifera</taxon>
        <taxon>Rotifera</taxon>
        <taxon>Eurotatoria</taxon>
        <taxon>Bdelloidea</taxon>
        <taxon>Adinetida</taxon>
        <taxon>Adinetidae</taxon>
        <taxon>Adineta</taxon>
    </lineage>
</organism>
<dbReference type="EMBL" id="CAJOAZ010027350">
    <property type="protein sequence ID" value="CAF4408999.1"/>
    <property type="molecule type" value="Genomic_DNA"/>
</dbReference>
<proteinExistence type="predicted"/>
<evidence type="ECO:0000313" key="2">
    <source>
        <dbReference type="Proteomes" id="UP000663844"/>
    </source>
</evidence>
<protein>
    <submittedName>
        <fullName evidence="1">Uncharacterized protein</fullName>
    </submittedName>
</protein>
<feature type="non-terminal residue" evidence="1">
    <location>
        <position position="1"/>
    </location>
</feature>
<comment type="caution">
    <text evidence="1">The sequence shown here is derived from an EMBL/GenBank/DDBJ whole genome shotgun (WGS) entry which is preliminary data.</text>
</comment>
<evidence type="ECO:0000313" key="1">
    <source>
        <dbReference type="EMBL" id="CAF4408999.1"/>
    </source>
</evidence>
<dbReference type="Proteomes" id="UP000663844">
    <property type="component" value="Unassembled WGS sequence"/>
</dbReference>
<reference evidence="1" key="1">
    <citation type="submission" date="2021-02" db="EMBL/GenBank/DDBJ databases">
        <authorList>
            <person name="Nowell W R."/>
        </authorList>
    </citation>
    <scope>NUCLEOTIDE SEQUENCE</scope>
</reference>
<accession>A0A820PR35</accession>